<dbReference type="Pfam" id="PF00582">
    <property type="entry name" value="Usp"/>
    <property type="match status" value="1"/>
</dbReference>
<accession>A0A8J6NVN6</accession>
<comment type="caution">
    <text evidence="2">The sequence shown here is derived from an EMBL/GenBank/DDBJ whole genome shotgun (WGS) entry which is preliminary data.</text>
</comment>
<dbReference type="Proteomes" id="UP000603434">
    <property type="component" value="Unassembled WGS sequence"/>
</dbReference>
<dbReference type="SUPFAM" id="SSF52402">
    <property type="entry name" value="Adenine nucleotide alpha hydrolases-like"/>
    <property type="match status" value="1"/>
</dbReference>
<name>A0A8J6NVN6_9BACT</name>
<gene>
    <name evidence="2" type="ORF">H8E23_08730</name>
</gene>
<dbReference type="CDD" id="cd00293">
    <property type="entry name" value="USP-like"/>
    <property type="match status" value="1"/>
</dbReference>
<protein>
    <submittedName>
        <fullName evidence="2">Universal stress protein</fullName>
    </submittedName>
</protein>
<evidence type="ECO:0000313" key="3">
    <source>
        <dbReference type="Proteomes" id="UP000603434"/>
    </source>
</evidence>
<organism evidence="2 3">
    <name type="scientific">Candidatus Desulfatibia profunda</name>
    <dbReference type="NCBI Taxonomy" id="2841695"/>
    <lineage>
        <taxon>Bacteria</taxon>
        <taxon>Pseudomonadati</taxon>
        <taxon>Thermodesulfobacteriota</taxon>
        <taxon>Desulfobacteria</taxon>
        <taxon>Desulfobacterales</taxon>
        <taxon>Desulfobacterales incertae sedis</taxon>
        <taxon>Candidatus Desulfatibia</taxon>
    </lineage>
</organism>
<dbReference type="InterPro" id="IPR014729">
    <property type="entry name" value="Rossmann-like_a/b/a_fold"/>
</dbReference>
<evidence type="ECO:0000259" key="1">
    <source>
        <dbReference type="Pfam" id="PF00582"/>
    </source>
</evidence>
<evidence type="ECO:0000313" key="2">
    <source>
        <dbReference type="EMBL" id="MBC8361468.1"/>
    </source>
</evidence>
<dbReference type="EMBL" id="JACNJH010000134">
    <property type="protein sequence ID" value="MBC8361468.1"/>
    <property type="molecule type" value="Genomic_DNA"/>
</dbReference>
<feature type="domain" description="UspA" evidence="1">
    <location>
        <begin position="1"/>
        <end position="124"/>
    </location>
</feature>
<sequence length="168" mass="18808">MKKVLLAVDGITPDQKAFRYAIELCNRIKAELNVFQIIDPRNYGEYLKKMRKGAGHARRYLESSLVAATFAEAGEHETAAEIMSEALKNIKQLLPESEKEGVPCHFTITSGAPDTEIINYVNAHRDVVLTIYDSPGKGRRQKGLAVKETPMFRKIKQSLFIPLVVMCG</sequence>
<proteinExistence type="predicted"/>
<dbReference type="InterPro" id="IPR006016">
    <property type="entry name" value="UspA"/>
</dbReference>
<reference evidence="2 3" key="1">
    <citation type="submission" date="2020-08" db="EMBL/GenBank/DDBJ databases">
        <title>Bridging the membrane lipid divide: bacteria of the FCB group superphylum have the potential to synthesize archaeal ether lipids.</title>
        <authorList>
            <person name="Villanueva L."/>
            <person name="Von Meijenfeldt F.A.B."/>
            <person name="Westbye A.B."/>
            <person name="Yadav S."/>
            <person name="Hopmans E.C."/>
            <person name="Dutilh B.E."/>
            <person name="Sinninghe Damste J.S."/>
        </authorList>
    </citation>
    <scope>NUCLEOTIDE SEQUENCE [LARGE SCALE GENOMIC DNA]</scope>
    <source>
        <strain evidence="2">NIOZ-UU30</strain>
    </source>
</reference>
<dbReference type="AlphaFoldDB" id="A0A8J6NVN6"/>
<dbReference type="Gene3D" id="3.40.50.620">
    <property type="entry name" value="HUPs"/>
    <property type="match status" value="1"/>
</dbReference>